<sequence length="52" mass="6199">MELQDEPESVQLAVDIIYLLETHKIEPHIVLEALEIIRKDYEQKLHLKTMNK</sequence>
<reference evidence="1 2" key="1">
    <citation type="submission" date="2016-04" db="EMBL/GenBank/DDBJ databases">
        <title>ATOL: Assembling a taxonomically balanced genome-scale reconstruction of the evolutionary history of the Enterobacteriaceae.</title>
        <authorList>
            <person name="Plunkett G.III."/>
            <person name="Neeno-Eckwall E.C."/>
            <person name="Glasner J.D."/>
            <person name="Perna N.T."/>
        </authorList>
    </citation>
    <scope>NUCLEOTIDE SEQUENCE [LARGE SCALE GENOMIC DNA]</scope>
    <source>
        <strain evidence="1 2">ATCC 19692</strain>
    </source>
</reference>
<dbReference type="InterPro" id="IPR019630">
    <property type="entry name" value="DUF2496_YbaM-rel"/>
</dbReference>
<dbReference type="RefSeq" id="WP_066751038.1">
    <property type="nucleotide sequence ID" value="NZ_LXEN01000111.1"/>
</dbReference>
<organism evidence="1 2">
    <name type="scientific">Proteus myxofaciens ATCC 19692</name>
    <dbReference type="NCBI Taxonomy" id="1354337"/>
    <lineage>
        <taxon>Bacteria</taxon>
        <taxon>Pseudomonadati</taxon>
        <taxon>Pseudomonadota</taxon>
        <taxon>Gammaproteobacteria</taxon>
        <taxon>Enterobacterales</taxon>
        <taxon>Morganellaceae</taxon>
        <taxon>Proteus</taxon>
    </lineage>
</organism>
<dbReference type="Proteomes" id="UP000094023">
    <property type="component" value="Unassembled WGS sequence"/>
</dbReference>
<dbReference type="STRING" id="1354337.M983_2350"/>
<gene>
    <name evidence="1" type="ORF">M983_2350</name>
</gene>
<dbReference type="AlphaFoldDB" id="A0A198FLV9"/>
<accession>A0A198FLV9</accession>
<evidence type="ECO:0008006" key="3">
    <source>
        <dbReference type="Google" id="ProtNLM"/>
    </source>
</evidence>
<dbReference type="OrthoDB" id="6197868at2"/>
<name>A0A198FLV9_9GAMM</name>
<keyword evidence="2" id="KW-1185">Reference proteome</keyword>
<comment type="caution">
    <text evidence="1">The sequence shown here is derived from an EMBL/GenBank/DDBJ whole genome shotgun (WGS) entry which is preliminary data.</text>
</comment>
<dbReference type="EMBL" id="LXEN01000111">
    <property type="protein sequence ID" value="OAT25439.1"/>
    <property type="molecule type" value="Genomic_DNA"/>
</dbReference>
<protein>
    <recommendedName>
        <fullName evidence="3">Inner membrane protein</fullName>
    </recommendedName>
</protein>
<evidence type="ECO:0000313" key="1">
    <source>
        <dbReference type="EMBL" id="OAT25439.1"/>
    </source>
</evidence>
<dbReference type="Pfam" id="PF10689">
    <property type="entry name" value="DUF2496"/>
    <property type="match status" value="1"/>
</dbReference>
<proteinExistence type="predicted"/>
<evidence type="ECO:0000313" key="2">
    <source>
        <dbReference type="Proteomes" id="UP000094023"/>
    </source>
</evidence>